<gene>
    <name evidence="2" type="ORF">M0638_15325</name>
</gene>
<dbReference type="PROSITE" id="PS50983">
    <property type="entry name" value="FE_B12_PBP"/>
    <property type="match status" value="1"/>
</dbReference>
<dbReference type="RefSeq" id="WP_248667870.1">
    <property type="nucleotide sequence ID" value="NZ_JALPRX010000065.1"/>
</dbReference>
<reference evidence="2" key="1">
    <citation type="submission" date="2022-04" db="EMBL/GenBank/DDBJ databases">
        <title>Roseomonas acroporae sp. nov., isolated from coral Acropora digitifera.</title>
        <authorList>
            <person name="Sun H."/>
        </authorList>
    </citation>
    <scope>NUCLEOTIDE SEQUENCE</scope>
    <source>
        <strain evidence="2">NAR14</strain>
    </source>
</reference>
<protein>
    <submittedName>
        <fullName evidence="2">ABC transporter substrate-binding protein</fullName>
    </submittedName>
</protein>
<organism evidence="2 3">
    <name type="scientific">Roseomonas acroporae</name>
    <dbReference type="NCBI Taxonomy" id="2937791"/>
    <lineage>
        <taxon>Bacteria</taxon>
        <taxon>Pseudomonadati</taxon>
        <taxon>Pseudomonadota</taxon>
        <taxon>Alphaproteobacteria</taxon>
        <taxon>Acetobacterales</taxon>
        <taxon>Roseomonadaceae</taxon>
        <taxon>Roseomonas</taxon>
    </lineage>
</organism>
<evidence type="ECO:0000313" key="3">
    <source>
        <dbReference type="Proteomes" id="UP001139516"/>
    </source>
</evidence>
<evidence type="ECO:0000313" key="2">
    <source>
        <dbReference type="EMBL" id="MCK8785755.1"/>
    </source>
</evidence>
<dbReference type="InterPro" id="IPR050902">
    <property type="entry name" value="ABC_Transporter_SBP"/>
</dbReference>
<evidence type="ECO:0000259" key="1">
    <source>
        <dbReference type="PROSITE" id="PS50983"/>
    </source>
</evidence>
<dbReference type="Gene3D" id="3.40.50.1980">
    <property type="entry name" value="Nitrogenase molybdenum iron protein domain"/>
    <property type="match status" value="2"/>
</dbReference>
<dbReference type="PANTHER" id="PTHR30535:SF4">
    <property type="entry name" value="HEMIN-BINDING PERIPLASMIC PROTEIN HMUT"/>
    <property type="match status" value="1"/>
</dbReference>
<dbReference type="SUPFAM" id="SSF53807">
    <property type="entry name" value="Helical backbone' metal receptor"/>
    <property type="match status" value="1"/>
</dbReference>
<sequence>MTGQRPHGIGRRGLPAAAAAWTALPWPPLPWPPLPWATRPARAAAGRVVCIGAALTECVFALGEGPHLVARDSSSRFPAAALALPDIGYMRALPPEGIASLSPDLVILSEEAGPAEAVAVLRATGLPMRTLPDGAGPGAAEAKLRGVGAALGRDAEPVARQVAADWAMLDAPLAGLRARPRVLFVLSLARGAPLVSGEGTHADAAIAAAGGVNPVRGWRGYRPLSAESAATLAPDVILMMDFALQEAGGAAAVFATPALAVTPAARAGRVVALDGGLMLGFGPRAAHGRRALAALLHPDAALPPLPERPWTAA</sequence>
<accession>A0A9X1Y9V5</accession>
<dbReference type="EMBL" id="JALPRX010000065">
    <property type="protein sequence ID" value="MCK8785755.1"/>
    <property type="molecule type" value="Genomic_DNA"/>
</dbReference>
<keyword evidence="3" id="KW-1185">Reference proteome</keyword>
<dbReference type="InterPro" id="IPR002491">
    <property type="entry name" value="ABC_transptr_periplasmic_BD"/>
</dbReference>
<dbReference type="Pfam" id="PF01497">
    <property type="entry name" value="Peripla_BP_2"/>
    <property type="match status" value="1"/>
</dbReference>
<dbReference type="AlphaFoldDB" id="A0A9X1Y9V5"/>
<comment type="caution">
    <text evidence="2">The sequence shown here is derived from an EMBL/GenBank/DDBJ whole genome shotgun (WGS) entry which is preliminary data.</text>
</comment>
<proteinExistence type="predicted"/>
<dbReference type="PANTHER" id="PTHR30535">
    <property type="entry name" value="VITAMIN B12-BINDING PROTEIN"/>
    <property type="match status" value="1"/>
</dbReference>
<feature type="domain" description="Fe/B12 periplasmic-binding" evidence="1">
    <location>
        <begin position="47"/>
        <end position="300"/>
    </location>
</feature>
<name>A0A9X1Y9V5_9PROT</name>
<dbReference type="Proteomes" id="UP001139516">
    <property type="component" value="Unassembled WGS sequence"/>
</dbReference>